<dbReference type="PIRSF" id="PIRSF004075">
    <property type="entry name" value="Coat_protein_tricho/vitivirus"/>
    <property type="match status" value="1"/>
</dbReference>
<evidence type="ECO:0000313" key="6">
    <source>
        <dbReference type="EMBL" id="QBS17030.1"/>
    </source>
</evidence>
<dbReference type="EMBL" id="MK514427">
    <property type="protein sequence ID" value="QBS17030.1"/>
    <property type="molecule type" value="Genomic_RNA"/>
</dbReference>
<comment type="subcellular location">
    <subcellularLocation>
        <location evidence="1">Virion</location>
    </subcellularLocation>
</comment>
<dbReference type="Pfam" id="PF05892">
    <property type="entry name" value="Tricho_coat"/>
    <property type="match status" value="1"/>
</dbReference>
<dbReference type="GeneID" id="80538166"/>
<dbReference type="GO" id="GO:0019028">
    <property type="term" value="C:viral capsid"/>
    <property type="evidence" value="ECO:0007669"/>
    <property type="project" value="UniProtKB-KW"/>
</dbReference>
<dbReference type="InterPro" id="IPR008879">
    <property type="entry name" value="Coat_protein_tricho/vitivirus"/>
</dbReference>
<evidence type="ECO:0000256" key="3">
    <source>
        <dbReference type="ARBA" id="ARBA00022844"/>
    </source>
</evidence>
<keyword evidence="7" id="KW-1185">Reference proteome</keyword>
<dbReference type="KEGG" id="vg:80538166"/>
<evidence type="ECO:0000256" key="4">
    <source>
        <dbReference type="SAM" id="MobiDB-lite"/>
    </source>
</evidence>
<dbReference type="RefSeq" id="YP_010799742.1">
    <property type="nucleotide sequence ID" value="NC_076687.1"/>
</dbReference>
<evidence type="ECO:0000313" key="5">
    <source>
        <dbReference type="EMBL" id="QBS17027.1"/>
    </source>
</evidence>
<dbReference type="Proteomes" id="UP000831821">
    <property type="component" value="Segment"/>
</dbReference>
<sequence length="240" mass="26981">MGLLLKEKEEMRKEVSNILRKKFGNQLQGLVWTNDLFLHLAQFVFGNIALKGASQMTEFGNYVLESEGCLVAVEAQAGSSQEQAGQTSGDEEPTEGAVATTTRRTRSRVQIPVPREVNVVFRVNFFTLVKSFNMLLSTSENTFVRNKTLRRLCLPFADEAKTYLEIAKGYGEYTTLVTKMPGTCKHAPEVCFDFNEGLDVGRLTDVQTSVMQKIQRRLFHTEKAKRESEARINEGVGEEV</sequence>
<name>A0A6B7GBU8_9VIRU</name>
<protein>
    <submittedName>
        <fullName evidence="6">Coat protein</fullName>
    </submittedName>
</protein>
<evidence type="ECO:0000256" key="1">
    <source>
        <dbReference type="ARBA" id="ARBA00004328"/>
    </source>
</evidence>
<accession>A0A6B7GBU8</accession>
<proteinExistence type="predicted"/>
<dbReference type="EMBL" id="MK514426">
    <property type="protein sequence ID" value="QBS17027.1"/>
    <property type="molecule type" value="Genomic_RNA"/>
</dbReference>
<keyword evidence="2 6" id="KW-0167">Capsid protein</keyword>
<keyword evidence="3" id="KW-0946">Virion</keyword>
<evidence type="ECO:0000313" key="7">
    <source>
        <dbReference type="Proteomes" id="UP000831821"/>
    </source>
</evidence>
<feature type="region of interest" description="Disordered" evidence="4">
    <location>
        <begin position="81"/>
        <end position="105"/>
    </location>
</feature>
<reference evidence="6 7" key="1">
    <citation type="journal article" date="2019" name="Acta Virol.">
        <title>Zostera virus T - a novel virus of the genus Tepovirus identified in the eelgrass, Zostera muelleri.</title>
        <authorList>
            <person name="Goh C.J."/>
            <person name="Park D."/>
            <person name="Lee J.S."/>
            <person name="Davey P.A."/>
            <person name="Pernice M."/>
            <person name="Ralph P.J."/>
            <person name="Hahn Y."/>
        </authorList>
    </citation>
    <scope>NUCLEOTIDE SEQUENCE</scope>
    <source>
        <strain evidence="5">Z1</strain>
        <strain evidence="6">Z2</strain>
    </source>
</reference>
<gene>
    <name evidence="6" type="primary">CP</name>
</gene>
<evidence type="ECO:0000256" key="2">
    <source>
        <dbReference type="ARBA" id="ARBA00022561"/>
    </source>
</evidence>
<organism evidence="6">
    <name type="scientific">Zostera virus T</name>
    <dbReference type="NCBI Taxonomy" id="2562808"/>
    <lineage>
        <taxon>Viruses</taxon>
        <taxon>Riboviria</taxon>
        <taxon>Orthornavirae</taxon>
        <taxon>Kitrinoviricota</taxon>
        <taxon>Alsuviricetes</taxon>
        <taxon>Tymovirales</taxon>
        <taxon>Betaflexiviridae</taxon>
        <taxon>Trivirinae</taxon>
        <taxon>Tepovirus</taxon>
        <taxon>Tepovirus tafzosterae</taxon>
        <taxon>Tepovirus ZoVT</taxon>
    </lineage>
</organism>